<evidence type="ECO:0000259" key="5">
    <source>
        <dbReference type="Pfam" id="PF17238"/>
    </source>
</evidence>
<evidence type="ECO:0000256" key="2">
    <source>
        <dbReference type="ARBA" id="ARBA00022448"/>
    </source>
</evidence>
<comment type="subcellular location">
    <subcellularLocation>
        <location evidence="1">Nucleus</location>
    </subcellularLocation>
</comment>
<gene>
    <name evidence="8" type="ORF">MKW98_014667</name>
</gene>
<dbReference type="Proteomes" id="UP001202328">
    <property type="component" value="Unassembled WGS sequence"/>
</dbReference>
<dbReference type="GO" id="GO:0005643">
    <property type="term" value="C:nuclear pore"/>
    <property type="evidence" value="ECO:0007669"/>
    <property type="project" value="UniProtKB-ARBA"/>
</dbReference>
<dbReference type="InterPro" id="IPR056536">
    <property type="entry name" value="TPR_NUP160_C"/>
</dbReference>
<comment type="caution">
    <text evidence="8">The sequence shown here is derived from an EMBL/GenBank/DDBJ whole genome shotgun (WGS) entry which is preliminary data.</text>
</comment>
<dbReference type="EMBL" id="JAJJMB010011095">
    <property type="protein sequence ID" value="KAI3904487.1"/>
    <property type="molecule type" value="Genomic_DNA"/>
</dbReference>
<dbReference type="GO" id="GO:0017056">
    <property type="term" value="F:structural constituent of nuclear pore"/>
    <property type="evidence" value="ECO:0007669"/>
    <property type="project" value="TreeGrafter"/>
</dbReference>
<reference evidence="8" key="1">
    <citation type="submission" date="2022-04" db="EMBL/GenBank/DDBJ databases">
        <title>A functionally conserved STORR gene fusion in Papaver species that diverged 16.8 million years ago.</title>
        <authorList>
            <person name="Catania T."/>
        </authorList>
    </citation>
    <scope>NUCLEOTIDE SEQUENCE</scope>
    <source>
        <strain evidence="8">S-188037</strain>
    </source>
</reference>
<keyword evidence="3" id="KW-0539">Nucleus</keyword>
<dbReference type="Pfam" id="PF11715">
    <property type="entry name" value="Beta-prop_Nup120_160"/>
    <property type="match status" value="1"/>
</dbReference>
<name>A0AAD4XCU1_9MAGN</name>
<dbReference type="InterPro" id="IPR035192">
    <property type="entry name" value="NUP160_hel_plant"/>
</dbReference>
<evidence type="ECO:0008006" key="10">
    <source>
        <dbReference type="Google" id="ProtNLM"/>
    </source>
</evidence>
<protein>
    <recommendedName>
        <fullName evidence="10">Nuclear pore complex protein NUP160 domain-containing protein</fullName>
    </recommendedName>
</protein>
<dbReference type="Pfam" id="PF23347">
    <property type="entry name" value="TPR_Nup160_C"/>
    <property type="match status" value="1"/>
</dbReference>
<evidence type="ECO:0000259" key="6">
    <source>
        <dbReference type="Pfam" id="PF23347"/>
    </source>
</evidence>
<feature type="domain" description="NUP160 helical" evidence="5">
    <location>
        <begin position="546"/>
        <end position="739"/>
    </location>
</feature>
<feature type="domain" description="Nucleoporin Nup120/160 beta-propeller" evidence="4">
    <location>
        <begin position="65"/>
        <end position="529"/>
    </location>
</feature>
<evidence type="ECO:0000259" key="4">
    <source>
        <dbReference type="Pfam" id="PF11715"/>
    </source>
</evidence>
<evidence type="ECO:0000259" key="7">
    <source>
        <dbReference type="Pfam" id="PF23354"/>
    </source>
</evidence>
<evidence type="ECO:0000313" key="8">
    <source>
        <dbReference type="EMBL" id="KAI3904487.1"/>
    </source>
</evidence>
<dbReference type="Pfam" id="PF23354">
    <property type="entry name" value="TPR_NUP160_120_M"/>
    <property type="match status" value="1"/>
</dbReference>
<dbReference type="InterPro" id="IPR056535">
    <property type="entry name" value="TPR_NUP160_M"/>
</dbReference>
<feature type="domain" description="NUP160 middle TPR" evidence="7">
    <location>
        <begin position="925"/>
        <end position="1169"/>
    </location>
</feature>
<keyword evidence="9" id="KW-1185">Reference proteome</keyword>
<dbReference type="PANTHER" id="PTHR21286:SF0">
    <property type="entry name" value="NUCLEAR PORE COMPLEX PROTEIN NUP160"/>
    <property type="match status" value="1"/>
</dbReference>
<dbReference type="Pfam" id="PF17238">
    <property type="entry name" value="NUP160_helical_2"/>
    <property type="match status" value="1"/>
</dbReference>
<keyword evidence="2" id="KW-0813">Transport</keyword>
<evidence type="ECO:0000256" key="1">
    <source>
        <dbReference type="ARBA" id="ARBA00004123"/>
    </source>
</evidence>
<evidence type="ECO:0000313" key="9">
    <source>
        <dbReference type="Proteomes" id="UP001202328"/>
    </source>
</evidence>
<dbReference type="PANTHER" id="PTHR21286">
    <property type="entry name" value="NUCLEAR PORE COMPLEX PROTEIN NUP160"/>
    <property type="match status" value="1"/>
</dbReference>
<feature type="domain" description="NUP160 C-terminal TPR" evidence="6">
    <location>
        <begin position="1221"/>
        <end position="1485"/>
    </location>
</feature>
<organism evidence="8 9">
    <name type="scientific">Papaver atlanticum</name>
    <dbReference type="NCBI Taxonomy" id="357466"/>
    <lineage>
        <taxon>Eukaryota</taxon>
        <taxon>Viridiplantae</taxon>
        <taxon>Streptophyta</taxon>
        <taxon>Embryophyta</taxon>
        <taxon>Tracheophyta</taxon>
        <taxon>Spermatophyta</taxon>
        <taxon>Magnoliopsida</taxon>
        <taxon>Ranunculales</taxon>
        <taxon>Papaveraceae</taxon>
        <taxon>Papaveroideae</taxon>
        <taxon>Papaver</taxon>
    </lineage>
</organism>
<dbReference type="InterPro" id="IPR059141">
    <property type="entry name" value="Beta-prop_Nup120_160"/>
</dbReference>
<accession>A0AAD4XCU1</accession>
<sequence>MRSGSMAGLEVPVIGSDAIKWFEIQIPSSSLAITGNTATSQQQHSFAPMTEDVSSYHIIGKPPAYLLWRIHKNQPNALELIEFSASEEFPKTGLRLIFQDALSPFAFICKNETCSNPYLLYTLTISGIAYVIQLRNLCDYASCTIYPQNECTEFDLKTNSQPETTITSVAAVKGCLVVGRSDGSVGCFHLGILDPSSPGFVNELRDDAGIGRLWGFMSRGRAVGPVQDMVISDVLGRSLIFALHADKTLRAWDLLGHTRVLHHTLSIPESAGATLLRFWVGDANPVTRLISVALLYSNDMEVDKDIIGMFILRFNPGDKINLSMEPSMQNIYLGEGALVDLKFASDKLWILKDEGLESYDILNNDVNLEKVHSYGMQEAFVADQLLQVSEHSSDDLIWASNSLFSSVKDQVVPFVSSIFSRRLLHPGVHQNVTFRATIQDYNKYWTDSEFQSLSLDDLKQEMFSLIESEGSAENPISIVYCWKSFCARYFHYWCKNNRPYGLLVDTATGAVGLIRKSSISLFRSLENVELLIYGAFDEFGHLVISGLDLPDDDSDREILFDVLRCISSINQQLGRAAPAIFYESLVGLPIISSEEVVPRLLKILETGYSSSAAAIQVSQVGADSAWLKELGDHKNQRKFSIDMLRSLHSLCNKAGTWTRVLNVIEHYLKFLVPCKSMQKLDSEVDLNISTSILVQSTSQVAKVMFESALDILLLLGYLVNISGQVQMVGDDISRIEQELVPMVQEILMEWLILHFLGAMPSRSPTPEDFSSQLSALHIDSNADKKHWNQKLGTHDFTLASLLFLNFQSSAEDKVYLCSRNLPSPNKYINSVRNFISWIIWGGMGGESSGFFSHSTELAKILLRHGQFEAVESLIAMIDAHSRKEKTSQGVQTTDGDWCIRLHLLGLCLLARAQSGLQGISKEVKVREAVRCFFRASSGSGASEALQSLSFPGLPNPGHSDCESAAAWKLHYYQWAMGIFEQYNLSEGACQFCLAALEQVDEVVDFEDCTNRGGLLDESATMIKGRLWANVFKFTLDMSFYNDAYCAIVSNPDDDSKNICLRRFIIVLCERGATKALCDGQLPFVGLAEKVEKELAWKAERSDIAAKPNAYKLLYAFEIRRHNWRKAASYMYRYSTRLRSELALKENQQLSMALQETLNGLSAAINALNLVHPVYAWIDPQFDGCSCTDKNYPNKKARTSNEESSLADKNIKSSCPQHCIDIEKLEKEFVFTSAQYLLTLANMKLKFTGKQTISSELVDILVQANFYDMAFTVLLKFWKGSELKRVLERVFAAISIKCCPSGLGSTFIGNDLKAHSLILTSSEDESYVHGAIDATPLIHQSKGSGQWEKLELYLTKYKDLHPRLPVIVAETLMRTDPQIELPLWLVHMFKGGRHATSWGMTGQESDAASLFRLYVDYGRFTEATNLLLEYMQAFASLRPVDILKRKKMSAVWFPYTMIERLWCQIEEWKSSGHNSDQCDKLQKLLHGALLNHLKLIKVDSHDAVSSAHC</sequence>
<dbReference type="InterPro" id="IPR021717">
    <property type="entry name" value="Nucleoporin_Nup160"/>
</dbReference>
<evidence type="ECO:0000256" key="3">
    <source>
        <dbReference type="ARBA" id="ARBA00023242"/>
    </source>
</evidence>
<proteinExistence type="predicted"/>